<name>A0ABN3Q1C8_9ACTN</name>
<feature type="domain" description="YncI copper-binding" evidence="3">
    <location>
        <begin position="31"/>
        <end position="176"/>
    </location>
</feature>
<evidence type="ECO:0000313" key="4">
    <source>
        <dbReference type="EMBL" id="GAA2609174.1"/>
    </source>
</evidence>
<dbReference type="InterPro" id="IPR012533">
    <property type="entry name" value="YcnI-copper_dom"/>
</dbReference>
<dbReference type="EMBL" id="BAAATD010000006">
    <property type="protein sequence ID" value="GAA2609174.1"/>
    <property type="molecule type" value="Genomic_DNA"/>
</dbReference>
<feature type="signal peptide" evidence="2">
    <location>
        <begin position="1"/>
        <end position="30"/>
    </location>
</feature>
<keyword evidence="1" id="KW-1133">Transmembrane helix</keyword>
<dbReference type="RefSeq" id="WP_344544468.1">
    <property type="nucleotide sequence ID" value="NZ_BAAATD010000006.1"/>
</dbReference>
<feature type="transmembrane region" description="Helical" evidence="1">
    <location>
        <begin position="212"/>
        <end position="232"/>
    </location>
</feature>
<feature type="chain" id="PRO_5047357583" evidence="2">
    <location>
        <begin position="31"/>
        <end position="239"/>
    </location>
</feature>
<protein>
    <submittedName>
        <fullName evidence="4">YcnI family protein</fullName>
    </submittedName>
</protein>
<organism evidence="4 5">
    <name type="scientific">Actinomadura fulvescens</name>
    <dbReference type="NCBI Taxonomy" id="46160"/>
    <lineage>
        <taxon>Bacteria</taxon>
        <taxon>Bacillati</taxon>
        <taxon>Actinomycetota</taxon>
        <taxon>Actinomycetes</taxon>
        <taxon>Streptosporangiales</taxon>
        <taxon>Thermomonosporaceae</taxon>
        <taxon>Actinomadura</taxon>
    </lineage>
</organism>
<reference evidence="4 5" key="1">
    <citation type="journal article" date="2019" name="Int. J. Syst. Evol. Microbiol.">
        <title>The Global Catalogue of Microorganisms (GCM) 10K type strain sequencing project: providing services to taxonomists for standard genome sequencing and annotation.</title>
        <authorList>
            <consortium name="The Broad Institute Genomics Platform"/>
            <consortium name="The Broad Institute Genome Sequencing Center for Infectious Disease"/>
            <person name="Wu L."/>
            <person name="Ma J."/>
        </authorList>
    </citation>
    <scope>NUCLEOTIDE SEQUENCE [LARGE SCALE GENOMIC DNA]</scope>
    <source>
        <strain evidence="4 5">JCM 6833</strain>
    </source>
</reference>
<keyword evidence="1" id="KW-0472">Membrane</keyword>
<evidence type="ECO:0000313" key="5">
    <source>
        <dbReference type="Proteomes" id="UP001501509"/>
    </source>
</evidence>
<dbReference type="CDD" id="cd08545">
    <property type="entry name" value="YcnI_like"/>
    <property type="match status" value="1"/>
</dbReference>
<keyword evidence="5" id="KW-1185">Reference proteome</keyword>
<dbReference type="InterPro" id="IPR038507">
    <property type="entry name" value="YcnI-like_sf"/>
</dbReference>
<keyword evidence="1" id="KW-0812">Transmembrane</keyword>
<evidence type="ECO:0000256" key="2">
    <source>
        <dbReference type="SAM" id="SignalP"/>
    </source>
</evidence>
<gene>
    <name evidence="4" type="ORF">GCM10010411_49300</name>
</gene>
<evidence type="ECO:0000259" key="3">
    <source>
        <dbReference type="Pfam" id="PF07987"/>
    </source>
</evidence>
<dbReference type="Gene3D" id="2.60.40.2230">
    <property type="entry name" value="Uncharacterised protein YcnI-like PF07987, DUF1775"/>
    <property type="match status" value="1"/>
</dbReference>
<evidence type="ECO:0000256" key="1">
    <source>
        <dbReference type="SAM" id="Phobius"/>
    </source>
</evidence>
<proteinExistence type="predicted"/>
<dbReference type="Pfam" id="PF07987">
    <property type="entry name" value="DUF1775"/>
    <property type="match status" value="1"/>
</dbReference>
<comment type="caution">
    <text evidence="4">The sequence shown here is derived from an EMBL/GenBank/DDBJ whole genome shotgun (WGS) entry which is preliminary data.</text>
</comment>
<accession>A0ABN3Q1C8</accession>
<sequence length="239" mass="24834">MSMSSHIRRAAAVTGLALVSVLGLATAASAHVTVNPREAEQGAYAKVAFRVPNERDDASTTKVQVDLPMDHPLASVSVRPVPGWTIKVEKAKLKTPLKAHGAELTEAVSRITWSGGKIEPGQFQEFDVSMGQLPTDTDRLVFKAEQTYSGGEVVKWDQETKDGQEEPEHPAPVLKLIPKGTATGAGASGAPTVKTVAADSSSESADDGTARLLGGLGLAVGIAGVVIGGYGVSRARSRA</sequence>
<keyword evidence="2" id="KW-0732">Signal</keyword>
<dbReference type="Proteomes" id="UP001501509">
    <property type="component" value="Unassembled WGS sequence"/>
</dbReference>